<dbReference type="Proteomes" id="UP001432322">
    <property type="component" value="Unassembled WGS sequence"/>
</dbReference>
<accession>A0AAV5UYE3</accession>
<proteinExistence type="predicted"/>
<dbReference type="AlphaFoldDB" id="A0AAV5UYE3"/>
<name>A0AAV5UYE3_9BILA</name>
<reference evidence="1" key="1">
    <citation type="submission" date="2023-10" db="EMBL/GenBank/DDBJ databases">
        <title>Genome assembly of Pristionchus species.</title>
        <authorList>
            <person name="Yoshida K."/>
            <person name="Sommer R.J."/>
        </authorList>
    </citation>
    <scope>NUCLEOTIDE SEQUENCE</scope>
    <source>
        <strain evidence="1">RS5133</strain>
    </source>
</reference>
<organism evidence="1 2">
    <name type="scientific">Pristionchus fissidentatus</name>
    <dbReference type="NCBI Taxonomy" id="1538716"/>
    <lineage>
        <taxon>Eukaryota</taxon>
        <taxon>Metazoa</taxon>
        <taxon>Ecdysozoa</taxon>
        <taxon>Nematoda</taxon>
        <taxon>Chromadorea</taxon>
        <taxon>Rhabditida</taxon>
        <taxon>Rhabditina</taxon>
        <taxon>Diplogasteromorpha</taxon>
        <taxon>Diplogasteroidea</taxon>
        <taxon>Neodiplogasteridae</taxon>
        <taxon>Pristionchus</taxon>
    </lineage>
</organism>
<sequence length="112" mass="12471">NPEVTNWPDEGEMRSRMAIYAKEKFGHDYHRWNDSNAVKSNRIKPLKLSDRNRSKRDGGIVSGPIVTAIVNGMIGMTSRAVETLPNVPVPVHEGRCSWFGTAPICNHPCPSD</sequence>
<protein>
    <submittedName>
        <fullName evidence="1">Uncharacterized protein</fullName>
    </submittedName>
</protein>
<feature type="non-terminal residue" evidence="1">
    <location>
        <position position="1"/>
    </location>
</feature>
<dbReference type="EMBL" id="BTSY01000001">
    <property type="protein sequence ID" value="GMT12320.1"/>
    <property type="molecule type" value="Genomic_DNA"/>
</dbReference>
<gene>
    <name evidence="1" type="ORF">PFISCL1PPCAC_3618</name>
</gene>
<evidence type="ECO:0000313" key="2">
    <source>
        <dbReference type="Proteomes" id="UP001432322"/>
    </source>
</evidence>
<keyword evidence="2" id="KW-1185">Reference proteome</keyword>
<evidence type="ECO:0000313" key="1">
    <source>
        <dbReference type="EMBL" id="GMT12320.1"/>
    </source>
</evidence>
<comment type="caution">
    <text evidence="1">The sequence shown here is derived from an EMBL/GenBank/DDBJ whole genome shotgun (WGS) entry which is preliminary data.</text>
</comment>